<dbReference type="AlphaFoldDB" id="A0A0A9YHN5"/>
<proteinExistence type="predicted"/>
<reference evidence="1" key="2">
    <citation type="submission" date="2014-07" db="EMBL/GenBank/DDBJ databases">
        <authorList>
            <person name="Hull J."/>
        </authorList>
    </citation>
    <scope>NUCLEOTIDE SEQUENCE</scope>
</reference>
<protein>
    <submittedName>
        <fullName evidence="1">Kinesin-like protein KIF20B</fullName>
    </submittedName>
</protein>
<organism evidence="1">
    <name type="scientific">Lygus hesperus</name>
    <name type="common">Western plant bug</name>
    <dbReference type="NCBI Taxonomy" id="30085"/>
    <lineage>
        <taxon>Eukaryota</taxon>
        <taxon>Metazoa</taxon>
        <taxon>Ecdysozoa</taxon>
        <taxon>Arthropoda</taxon>
        <taxon>Hexapoda</taxon>
        <taxon>Insecta</taxon>
        <taxon>Pterygota</taxon>
        <taxon>Neoptera</taxon>
        <taxon>Paraneoptera</taxon>
        <taxon>Hemiptera</taxon>
        <taxon>Heteroptera</taxon>
        <taxon>Panheteroptera</taxon>
        <taxon>Cimicomorpha</taxon>
        <taxon>Miridae</taxon>
        <taxon>Mirini</taxon>
        <taxon>Lygus</taxon>
    </lineage>
</organism>
<feature type="non-terminal residue" evidence="1">
    <location>
        <position position="148"/>
    </location>
</feature>
<dbReference type="EMBL" id="GBHO01011910">
    <property type="protein sequence ID" value="JAG31694.1"/>
    <property type="molecule type" value="Transcribed_RNA"/>
</dbReference>
<feature type="non-terminal residue" evidence="1">
    <location>
        <position position="1"/>
    </location>
</feature>
<accession>A0A0A9YHN5</accession>
<evidence type="ECO:0000313" key="1">
    <source>
        <dbReference type="EMBL" id="JAG31694.1"/>
    </source>
</evidence>
<reference evidence="1" key="1">
    <citation type="journal article" date="2014" name="PLoS ONE">
        <title>Transcriptome-Based Identification of ABC Transporters in the Western Tarnished Plant Bug Lygus hesperus.</title>
        <authorList>
            <person name="Hull J.J."/>
            <person name="Chaney K."/>
            <person name="Geib S.M."/>
            <person name="Fabrick J.A."/>
            <person name="Brent C.S."/>
            <person name="Walsh D."/>
            <person name="Lavine L.C."/>
        </authorList>
    </citation>
    <scope>NUCLEOTIDE SEQUENCE</scope>
</reference>
<gene>
    <name evidence="1" type="primary">Kif20b</name>
    <name evidence="1" type="ORF">CM83_18408</name>
</gene>
<sequence>IRWVFVASSVQTNENGFGFDGSVCGDLCGTIRNYGFAELHVNFRVCGGRMLHAEPESLLDPHLHEATKSGRAMPTQQRSDFRGRLLHQPGIRPLQADRRLRLFVRLLSRADLQQKLWYLRNTSNRLIDIVELENEWGITINFLTFYVF</sequence>
<name>A0A0A9YHN5_LYGHE</name>